<feature type="transmembrane region" description="Helical" evidence="1">
    <location>
        <begin position="360"/>
        <end position="384"/>
    </location>
</feature>
<name>A0ABQ2EY06_9DEIO</name>
<feature type="transmembrane region" description="Helical" evidence="1">
    <location>
        <begin position="66"/>
        <end position="93"/>
    </location>
</feature>
<gene>
    <name evidence="2" type="ORF">GCM10008955_19910</name>
</gene>
<evidence type="ECO:0000256" key="1">
    <source>
        <dbReference type="SAM" id="Phobius"/>
    </source>
</evidence>
<feature type="transmembrane region" description="Helical" evidence="1">
    <location>
        <begin position="154"/>
        <end position="172"/>
    </location>
</feature>
<dbReference type="Proteomes" id="UP000647587">
    <property type="component" value="Unassembled WGS sequence"/>
</dbReference>
<comment type="caution">
    <text evidence="2">The sequence shown here is derived from an EMBL/GenBank/DDBJ whole genome shotgun (WGS) entry which is preliminary data.</text>
</comment>
<reference evidence="3" key="1">
    <citation type="journal article" date="2019" name="Int. J. Syst. Evol. Microbiol.">
        <title>The Global Catalogue of Microorganisms (GCM) 10K type strain sequencing project: providing services to taxonomists for standard genome sequencing and annotation.</title>
        <authorList>
            <consortium name="The Broad Institute Genomics Platform"/>
            <consortium name="The Broad Institute Genome Sequencing Center for Infectious Disease"/>
            <person name="Wu L."/>
            <person name="Ma J."/>
        </authorList>
    </citation>
    <scope>NUCLEOTIDE SEQUENCE [LARGE SCALE GENOMIC DNA]</scope>
    <source>
        <strain evidence="3">JCM 30331</strain>
    </source>
</reference>
<sequence length="394" mass="40845">MVLFLAACAAVALVSVWQIFQVALPYPAGRVGAGVVSLLLPALLTRRPPVGVQGAGVALLRAPVPGWVVLCGALLPQLAVQAILGLAAGGLLAAWLPNWAPLALALPMVAVAHLLLRAVAHDARLAGRRGTLQGAVGSLALPLLSIWAPTMLPLLVTGTALVLALLWQQLWLRDLPPQAIRRLQVEAIRQGARRLNLPPVDVTPDGEPWPRRWTPILRGHGPFAAMWWRGTLHLGRRPALLWPALLLGGGALALTWAPAMPVPLAVLLSLLLPLLPPAVPLALPLPGHLRPLVRTAPAGVMLGLLALPGALVGIVLGLPVALGAATALMPWAALNTLAWLQRSGHTGTPQGELRFGAALLPVLAAVLCVHLGATAWAPLAVALAGGLPLLSRAG</sequence>
<feature type="transmembrane region" description="Helical" evidence="1">
    <location>
        <begin position="99"/>
        <end position="119"/>
    </location>
</feature>
<feature type="transmembrane region" description="Helical" evidence="1">
    <location>
        <begin position="295"/>
        <end position="316"/>
    </location>
</feature>
<feature type="transmembrane region" description="Helical" evidence="1">
    <location>
        <begin position="239"/>
        <end position="258"/>
    </location>
</feature>
<keyword evidence="1" id="KW-0472">Membrane</keyword>
<organism evidence="2 3">
    <name type="scientific">Deinococcus malanensis</name>
    <dbReference type="NCBI Taxonomy" id="1706855"/>
    <lineage>
        <taxon>Bacteria</taxon>
        <taxon>Thermotogati</taxon>
        <taxon>Deinococcota</taxon>
        <taxon>Deinococci</taxon>
        <taxon>Deinococcales</taxon>
        <taxon>Deinococcaceae</taxon>
        <taxon>Deinococcus</taxon>
    </lineage>
</organism>
<feature type="transmembrane region" description="Helical" evidence="1">
    <location>
        <begin position="264"/>
        <end position="283"/>
    </location>
</feature>
<evidence type="ECO:0000313" key="2">
    <source>
        <dbReference type="EMBL" id="GGK26193.1"/>
    </source>
</evidence>
<dbReference type="EMBL" id="BMPP01000007">
    <property type="protein sequence ID" value="GGK26193.1"/>
    <property type="molecule type" value="Genomic_DNA"/>
</dbReference>
<accession>A0ABQ2EY06</accession>
<keyword evidence="3" id="KW-1185">Reference proteome</keyword>
<proteinExistence type="predicted"/>
<keyword evidence="1" id="KW-0812">Transmembrane</keyword>
<evidence type="ECO:0000313" key="3">
    <source>
        <dbReference type="Proteomes" id="UP000647587"/>
    </source>
</evidence>
<protein>
    <submittedName>
        <fullName evidence="2">Uncharacterized protein</fullName>
    </submittedName>
</protein>
<keyword evidence="1" id="KW-1133">Transmembrane helix</keyword>